<protein>
    <submittedName>
        <fullName evidence="2">Uncharacterized protein</fullName>
    </submittedName>
</protein>
<accession>A0AA35VML7</accession>
<feature type="region of interest" description="Disordered" evidence="1">
    <location>
        <begin position="49"/>
        <end position="76"/>
    </location>
</feature>
<dbReference type="InterPro" id="IPR040249">
    <property type="entry name" value="Ricin_B-like_lectin_EULS3-like"/>
</dbReference>
<evidence type="ECO:0000313" key="2">
    <source>
        <dbReference type="EMBL" id="CAI9271718.1"/>
    </source>
</evidence>
<dbReference type="AlphaFoldDB" id="A0AA35VML7"/>
<keyword evidence="3" id="KW-1185">Reference proteome</keyword>
<proteinExistence type="predicted"/>
<gene>
    <name evidence="2" type="ORF">LSALG_LOCUS11982</name>
</gene>
<dbReference type="PANTHER" id="PTHR31257">
    <property type="entry name" value="RICIN B-LIKE LECTIN EULS3"/>
    <property type="match status" value="1"/>
</dbReference>
<dbReference type="EMBL" id="OX465078">
    <property type="protein sequence ID" value="CAI9271718.1"/>
    <property type="molecule type" value="Genomic_DNA"/>
</dbReference>
<sequence>MSSATHNPPDLGTVFTCGEAHHLRPRRVKTLRNLQASALPHSEMTIYNYNNHNRTTSNHDDNAASSSNNKQPEQPHYPPYVHTSFQCYGVDGCAGVLIYFTQVLLHLIRLNHQLQNPTATMINYLPPLLLALRETSLCHHRRNLSAMFSATTAETYISAMFVTRESPDPATYMENKPTYRVYTKAKTDFSLTIRGGKMILAASNASDPLQHWIKDDKFGKNIKDEEDFSSFALVNKVTGQAVKYPIGVAYTVQLTKYNPDELDVAVLWSNGCSLGDECKHAS</sequence>
<evidence type="ECO:0000256" key="1">
    <source>
        <dbReference type="SAM" id="MobiDB-lite"/>
    </source>
</evidence>
<dbReference type="PANTHER" id="PTHR31257:SF2">
    <property type="entry name" value="RICIN B-LIKE LECTIN EULS3"/>
    <property type="match status" value="1"/>
</dbReference>
<name>A0AA35VML7_LACSI</name>
<organism evidence="2 3">
    <name type="scientific">Lactuca saligna</name>
    <name type="common">Willowleaf lettuce</name>
    <dbReference type="NCBI Taxonomy" id="75948"/>
    <lineage>
        <taxon>Eukaryota</taxon>
        <taxon>Viridiplantae</taxon>
        <taxon>Streptophyta</taxon>
        <taxon>Embryophyta</taxon>
        <taxon>Tracheophyta</taxon>
        <taxon>Spermatophyta</taxon>
        <taxon>Magnoliopsida</taxon>
        <taxon>eudicotyledons</taxon>
        <taxon>Gunneridae</taxon>
        <taxon>Pentapetalae</taxon>
        <taxon>asterids</taxon>
        <taxon>campanulids</taxon>
        <taxon>Asterales</taxon>
        <taxon>Asteraceae</taxon>
        <taxon>Cichorioideae</taxon>
        <taxon>Cichorieae</taxon>
        <taxon>Lactucinae</taxon>
        <taxon>Lactuca</taxon>
    </lineage>
</organism>
<dbReference type="Proteomes" id="UP001177003">
    <property type="component" value="Chromosome 2"/>
</dbReference>
<evidence type="ECO:0000313" key="3">
    <source>
        <dbReference type="Proteomes" id="UP001177003"/>
    </source>
</evidence>
<reference evidence="2" key="1">
    <citation type="submission" date="2023-04" db="EMBL/GenBank/DDBJ databases">
        <authorList>
            <person name="Vijverberg K."/>
            <person name="Xiong W."/>
            <person name="Schranz E."/>
        </authorList>
    </citation>
    <scope>NUCLEOTIDE SEQUENCE</scope>
</reference>